<dbReference type="PRINTS" id="PR00987">
    <property type="entry name" value="TRNASYNTHGLU"/>
</dbReference>
<dbReference type="PANTHER" id="PTHR43311:SF1">
    <property type="entry name" value="GLUTAMYL-Q TRNA(ASP) SYNTHETASE"/>
    <property type="match status" value="1"/>
</dbReference>
<evidence type="ECO:0000256" key="4">
    <source>
        <dbReference type="ARBA" id="ARBA00022833"/>
    </source>
</evidence>
<protein>
    <submittedName>
        <fullName evidence="10">tRNA glutamyl-Q(34) synthetase GluQRS</fullName>
        <ecNumber evidence="10">6.1.1.-</ecNumber>
    </submittedName>
</protein>
<evidence type="ECO:0000256" key="1">
    <source>
        <dbReference type="ARBA" id="ARBA00022598"/>
    </source>
</evidence>
<keyword evidence="6 7" id="KW-0030">Aminoacyl-tRNA synthetase</keyword>
<dbReference type="GO" id="GO:0005524">
    <property type="term" value="F:ATP binding"/>
    <property type="evidence" value="ECO:0007669"/>
    <property type="project" value="UniProtKB-KW"/>
</dbReference>
<evidence type="ECO:0000256" key="8">
    <source>
        <dbReference type="SAM" id="MobiDB-lite"/>
    </source>
</evidence>
<name>A0AAU7CH43_9BACT</name>
<evidence type="ECO:0000256" key="5">
    <source>
        <dbReference type="ARBA" id="ARBA00022840"/>
    </source>
</evidence>
<keyword evidence="5 7" id="KW-0067">ATP-binding</keyword>
<accession>A0AAU7CH43</accession>
<dbReference type="GO" id="GO:0005829">
    <property type="term" value="C:cytosol"/>
    <property type="evidence" value="ECO:0007669"/>
    <property type="project" value="TreeGrafter"/>
</dbReference>
<dbReference type="InterPro" id="IPR001412">
    <property type="entry name" value="aa-tRNA-synth_I_CS"/>
</dbReference>
<dbReference type="GO" id="GO:0006424">
    <property type="term" value="P:glutamyl-tRNA aminoacylation"/>
    <property type="evidence" value="ECO:0007669"/>
    <property type="project" value="TreeGrafter"/>
</dbReference>
<dbReference type="Gene3D" id="3.40.50.620">
    <property type="entry name" value="HUPs"/>
    <property type="match status" value="1"/>
</dbReference>
<dbReference type="Pfam" id="PF00749">
    <property type="entry name" value="tRNA-synt_1c"/>
    <property type="match status" value="1"/>
</dbReference>
<dbReference type="RefSeq" id="WP_406697081.1">
    <property type="nucleotide sequence ID" value="NZ_CP155447.1"/>
</dbReference>
<evidence type="ECO:0000313" key="10">
    <source>
        <dbReference type="EMBL" id="XBH04329.1"/>
    </source>
</evidence>
<keyword evidence="2" id="KW-0479">Metal-binding</keyword>
<sequence length="367" mass="39716">MNLISTSLMHASPPDSTILVVGRLAPSPTGGLHLGHARTFLTAWLAARQAGGKVILRVEDLDGSRSRVEAKDGAFVDLRWLGLDWDEGPDLGGPSAPYTQSERLETYKGVLDQLKQAELVYPCTCTRADILKAASAPHTEDEGLVYPGTCAGRSAADALALGDRPFAWRFRVPPEPVAWNDLFRGPMSIEAHRLGGDFVVARSPAGMSYQLAVVTDDALMGINQVIRGDDLVPSTPRQILLYRSLGWTLPQFGHIPLTVGPDGRRLAKRDGSIKLSTLRDAGVDPAQLVGWLALSCGWTDQVIPSTPHAWIERFALSALPRSPWVVTPEVMVGTTMMHHPTDSPGSTKNNDPRLGENLGEFPARSIQ</sequence>
<dbReference type="InterPro" id="IPR049940">
    <property type="entry name" value="GluQ/Sye"/>
</dbReference>
<evidence type="ECO:0000256" key="6">
    <source>
        <dbReference type="ARBA" id="ARBA00023146"/>
    </source>
</evidence>
<feature type="region of interest" description="Disordered" evidence="8">
    <location>
        <begin position="336"/>
        <end position="367"/>
    </location>
</feature>
<feature type="domain" description="Glutamyl/glutaminyl-tRNA synthetase class Ib catalytic" evidence="9">
    <location>
        <begin position="20"/>
        <end position="301"/>
    </location>
</feature>
<dbReference type="EC" id="6.1.1.-" evidence="10"/>
<evidence type="ECO:0000259" key="9">
    <source>
        <dbReference type="Pfam" id="PF00749"/>
    </source>
</evidence>
<dbReference type="InterPro" id="IPR014729">
    <property type="entry name" value="Rossmann-like_a/b/a_fold"/>
</dbReference>
<dbReference type="InterPro" id="IPR000924">
    <property type="entry name" value="Glu/Gln-tRNA-synth"/>
</dbReference>
<keyword evidence="1 7" id="KW-0436">Ligase</keyword>
<comment type="similarity">
    <text evidence="7">Belongs to the class-I aminoacyl-tRNA synthetase family.</text>
</comment>
<dbReference type="GO" id="GO:0004818">
    <property type="term" value="F:glutamate-tRNA ligase activity"/>
    <property type="evidence" value="ECO:0007669"/>
    <property type="project" value="TreeGrafter"/>
</dbReference>
<keyword evidence="7" id="KW-0648">Protein biosynthesis</keyword>
<dbReference type="PANTHER" id="PTHR43311">
    <property type="entry name" value="GLUTAMATE--TRNA LIGASE"/>
    <property type="match status" value="1"/>
</dbReference>
<evidence type="ECO:0000256" key="3">
    <source>
        <dbReference type="ARBA" id="ARBA00022741"/>
    </source>
</evidence>
<organism evidence="10">
    <name type="scientific">Singulisphaera sp. Ch08</name>
    <dbReference type="NCBI Taxonomy" id="3120278"/>
    <lineage>
        <taxon>Bacteria</taxon>
        <taxon>Pseudomonadati</taxon>
        <taxon>Planctomycetota</taxon>
        <taxon>Planctomycetia</taxon>
        <taxon>Isosphaerales</taxon>
        <taxon>Isosphaeraceae</taxon>
        <taxon>Singulisphaera</taxon>
    </lineage>
</organism>
<keyword evidence="4" id="KW-0862">Zinc</keyword>
<evidence type="ECO:0000256" key="2">
    <source>
        <dbReference type="ARBA" id="ARBA00022723"/>
    </source>
</evidence>
<gene>
    <name evidence="10" type="primary">gluQRS</name>
    <name evidence="10" type="ORF">V5E97_39465</name>
</gene>
<dbReference type="SUPFAM" id="SSF52374">
    <property type="entry name" value="Nucleotidylyl transferase"/>
    <property type="match status" value="1"/>
</dbReference>
<proteinExistence type="inferred from homology"/>
<dbReference type="NCBIfam" id="NF004315">
    <property type="entry name" value="PRK05710.1-4"/>
    <property type="match status" value="1"/>
</dbReference>
<dbReference type="EMBL" id="CP155447">
    <property type="protein sequence ID" value="XBH04329.1"/>
    <property type="molecule type" value="Genomic_DNA"/>
</dbReference>
<dbReference type="AlphaFoldDB" id="A0AAU7CH43"/>
<dbReference type="PROSITE" id="PS00178">
    <property type="entry name" value="AA_TRNA_LIGASE_I"/>
    <property type="match status" value="1"/>
</dbReference>
<dbReference type="InterPro" id="IPR020058">
    <property type="entry name" value="Glu/Gln-tRNA-synth_Ib_cat-dom"/>
</dbReference>
<keyword evidence="3 7" id="KW-0547">Nucleotide-binding</keyword>
<reference evidence="10" key="1">
    <citation type="submission" date="2024-05" db="EMBL/GenBank/DDBJ databases">
        <title>Planctomycetes of the genus Singulisphaera possess chitinolytic capabilities.</title>
        <authorList>
            <person name="Ivanova A."/>
        </authorList>
    </citation>
    <scope>NUCLEOTIDE SEQUENCE</scope>
    <source>
        <strain evidence="10">Ch08T</strain>
    </source>
</reference>
<evidence type="ECO:0000256" key="7">
    <source>
        <dbReference type="RuleBase" id="RU363037"/>
    </source>
</evidence>